<sequence>MRATFQYRQKLVRDKDASMSVLDNFPRFLDIPGLIDQDFAMMFGDEVSSRFLAKWPTFFKPRVISDCRTLAPNQYAEELLSAIEPQPEDIYGWDSDMSAILLLLHLLPPTARGQKKTAKISSAQAANHLVRYIPEGASLTTFLERAETKQPFLLCIGEQKNKILKFYIIIDQKAVPCKAQTSVAAFDELFKAHYVFSLSYDEALSNFYTFVQTTVYNIDIGVTKESPRVKELRARLLQHNI</sequence>
<evidence type="ECO:0000313" key="1">
    <source>
        <dbReference type="EMBL" id="KAG9261779.1"/>
    </source>
</evidence>
<gene>
    <name evidence="2" type="ORF">AMEX_G15629</name>
    <name evidence="1" type="ORF">AMEX_G25379</name>
    <name evidence="3" type="ORF">AMEX_G430</name>
</gene>
<dbReference type="EMBL" id="JAICCE010000001">
    <property type="protein sequence ID" value="KAG9281856.1"/>
    <property type="molecule type" value="Genomic_DNA"/>
</dbReference>
<evidence type="ECO:0000313" key="3">
    <source>
        <dbReference type="EMBL" id="KAG9281856.1"/>
    </source>
</evidence>
<dbReference type="EMBL" id="JAICCE010000012">
    <property type="protein sequence ID" value="KAG9270654.1"/>
    <property type="molecule type" value="Genomic_DNA"/>
</dbReference>
<dbReference type="PANTHER" id="PTHR31025">
    <property type="entry name" value="SI:CH211-196P9.1-RELATED"/>
    <property type="match status" value="1"/>
</dbReference>
<name>A0A8T2LIC2_ASTMX</name>
<reference evidence="2 4" key="1">
    <citation type="submission" date="2021-07" db="EMBL/GenBank/DDBJ databases">
        <authorList>
            <person name="Imarazene B."/>
            <person name="Zahm M."/>
            <person name="Klopp C."/>
            <person name="Cabau C."/>
            <person name="Beille S."/>
            <person name="Jouanno E."/>
            <person name="Castinel A."/>
            <person name="Lluch J."/>
            <person name="Gil L."/>
            <person name="Kuchtly C."/>
            <person name="Lopez Roques C."/>
            <person name="Donnadieu C."/>
            <person name="Parrinello H."/>
            <person name="Journot L."/>
            <person name="Du K."/>
            <person name="Schartl M."/>
            <person name="Retaux S."/>
            <person name="Guiguen Y."/>
        </authorList>
    </citation>
    <scope>NUCLEOTIDE SEQUENCE [LARGE SCALE GENOMIC DNA]</scope>
    <source>
        <strain evidence="2">Pach_M1</strain>
        <tissue evidence="2">Testis</tissue>
    </source>
</reference>
<accession>A0A8T2LIC2</accession>
<comment type="caution">
    <text evidence="2">The sequence shown here is derived from an EMBL/GenBank/DDBJ whole genome shotgun (WGS) entry which is preliminary data.</text>
</comment>
<proteinExistence type="predicted"/>
<dbReference type="AlphaFoldDB" id="A0A8T2LIC2"/>
<dbReference type="PANTHER" id="PTHR31025:SF29">
    <property type="entry name" value="SI:CH211-196P9.1"/>
    <property type="match status" value="1"/>
</dbReference>
<evidence type="ECO:0000313" key="2">
    <source>
        <dbReference type="EMBL" id="KAG9270654.1"/>
    </source>
</evidence>
<protein>
    <submittedName>
        <fullName evidence="2">Uncharacterized protein</fullName>
    </submittedName>
</protein>
<dbReference type="EMBL" id="JAICCE010000022">
    <property type="protein sequence ID" value="KAG9261779.1"/>
    <property type="molecule type" value="Genomic_DNA"/>
</dbReference>
<dbReference type="Proteomes" id="UP000752171">
    <property type="component" value="Unassembled WGS sequence"/>
</dbReference>
<organism evidence="2 4">
    <name type="scientific">Astyanax mexicanus</name>
    <name type="common">Blind cave fish</name>
    <name type="synonym">Astyanax fasciatus mexicanus</name>
    <dbReference type="NCBI Taxonomy" id="7994"/>
    <lineage>
        <taxon>Eukaryota</taxon>
        <taxon>Metazoa</taxon>
        <taxon>Chordata</taxon>
        <taxon>Craniata</taxon>
        <taxon>Vertebrata</taxon>
        <taxon>Euteleostomi</taxon>
        <taxon>Actinopterygii</taxon>
        <taxon>Neopterygii</taxon>
        <taxon>Teleostei</taxon>
        <taxon>Ostariophysi</taxon>
        <taxon>Characiformes</taxon>
        <taxon>Characoidei</taxon>
        <taxon>Acestrorhamphidae</taxon>
        <taxon>Acestrorhamphinae</taxon>
        <taxon>Astyanax</taxon>
    </lineage>
</organism>
<evidence type="ECO:0000313" key="4">
    <source>
        <dbReference type="Proteomes" id="UP000752171"/>
    </source>
</evidence>